<dbReference type="EMBL" id="CP012801">
    <property type="protein sequence ID" value="ALJ61200.1"/>
    <property type="molecule type" value="Genomic_DNA"/>
</dbReference>
<dbReference type="RefSeq" id="WP_029427201.1">
    <property type="nucleotide sequence ID" value="NZ_CP012801.1"/>
</dbReference>
<evidence type="ECO:0000313" key="1">
    <source>
        <dbReference type="EMBL" id="ALJ61200.1"/>
    </source>
</evidence>
<sequence>MEKNNNRRNRSVLKSYFQKGDVPTEQQFAELIDSVSNIVEDGQVMRTPSGWAFFPGQAGHLDIGFYTEEPLTEVDMPAWTLAVTPEKKLTVRNAKGEAVMEASQDKSIVLYGSLKVEDEITATAYRTTGGGGITPSGEGYLTVPADKQWHDLPIDVSREGFGCRVYSVYASFREQGTGLCQLTRATVLWLNFMQQRIESPQKHWWGWTGSVRFRWQMREKNIYLQIRTKKQLPSGEIHCRVVEMYKG</sequence>
<name>A0A0P0G3U8_9BACE</name>
<dbReference type="AlphaFoldDB" id="A0A0P0G3U8"/>
<gene>
    <name evidence="1" type="ORF">BcellWH2_03980</name>
</gene>
<proteinExistence type="predicted"/>
<evidence type="ECO:0000313" key="2">
    <source>
        <dbReference type="Proteomes" id="UP000061809"/>
    </source>
</evidence>
<accession>A0A0P0G3U8</accession>
<protein>
    <submittedName>
        <fullName evidence="1">Uncharacterized protein</fullName>
    </submittedName>
</protein>
<reference evidence="1 2" key="1">
    <citation type="journal article" date="2015" name="Science">
        <title>Genetic determinants of in vivo fitness and diet responsiveness in multiple human gut Bacteroides.</title>
        <authorList>
            <person name="Wu M."/>
            <person name="McNulty N.P."/>
            <person name="Rodionov D.A."/>
            <person name="Khoroshkin M.S."/>
            <person name="Griffin N.W."/>
            <person name="Cheng J."/>
            <person name="Latreille P."/>
            <person name="Kerstetter R.A."/>
            <person name="Terrapon N."/>
            <person name="Henrissat B."/>
            <person name="Osterman A.L."/>
            <person name="Gordon J.I."/>
        </authorList>
    </citation>
    <scope>NUCLEOTIDE SEQUENCE [LARGE SCALE GENOMIC DNA]</scope>
    <source>
        <strain evidence="1 2">WH2</strain>
    </source>
</reference>
<organism evidence="1 2">
    <name type="scientific">Bacteroides cellulosilyticus</name>
    <dbReference type="NCBI Taxonomy" id="246787"/>
    <lineage>
        <taxon>Bacteria</taxon>
        <taxon>Pseudomonadati</taxon>
        <taxon>Bacteroidota</taxon>
        <taxon>Bacteroidia</taxon>
        <taxon>Bacteroidales</taxon>
        <taxon>Bacteroidaceae</taxon>
        <taxon>Bacteroides</taxon>
    </lineage>
</organism>
<dbReference type="PATRIC" id="fig|246787.4.peg.4118"/>
<dbReference type="Proteomes" id="UP000061809">
    <property type="component" value="Chromosome"/>
</dbReference>
<dbReference type="KEGG" id="bcel:BcellWH2_03980"/>